<evidence type="ECO:0000256" key="1">
    <source>
        <dbReference type="ARBA" id="ARBA00004141"/>
    </source>
</evidence>
<name>A0AAE0WX74_9PEZI</name>
<dbReference type="EMBL" id="JAUTXT010000002">
    <property type="protein sequence ID" value="KAK3679543.1"/>
    <property type="molecule type" value="Genomic_DNA"/>
</dbReference>
<keyword evidence="4 6" id="KW-1133">Transmembrane helix</keyword>
<dbReference type="InterPro" id="IPR002293">
    <property type="entry name" value="AA/rel_permease1"/>
</dbReference>
<feature type="transmembrane region" description="Helical" evidence="6">
    <location>
        <begin position="37"/>
        <end position="58"/>
    </location>
</feature>
<dbReference type="Pfam" id="PF13520">
    <property type="entry name" value="AA_permease_2"/>
    <property type="match status" value="1"/>
</dbReference>
<feature type="transmembrane region" description="Helical" evidence="6">
    <location>
        <begin position="70"/>
        <end position="90"/>
    </location>
</feature>
<evidence type="ECO:0000256" key="3">
    <source>
        <dbReference type="ARBA" id="ARBA00022692"/>
    </source>
</evidence>
<gene>
    <name evidence="7" type="ORF">LTR78_001104</name>
</gene>
<evidence type="ECO:0000313" key="8">
    <source>
        <dbReference type="Proteomes" id="UP001274830"/>
    </source>
</evidence>
<sequence length="306" mass="33057">MSSIAPTAGGQYHWTSEFAPPSIQRFSSYVSGWLSSLAWLVGVASAMFIAGNLIPTLISMGNPNFVPHPWHGYLFVVAICLFCFLVNGFLAKHIPLLEGFVLCFTIMAFVSIVIVYLVLSPKLSGSEVFQTFTPQSELGSVGTLELVSAQVLIFYSFVASDSTAHLAEETQHAAIVIPRAMVWSYAIIGLLDFVMLLVVCFTWVAPDVYAAPTTGYAFLDQLITATGSSKGAVAIAAVFVVLIIFSVTNFMASTSRQVFAFARDNGLPFSRWIAKVDPRTLTPMNSLVVVLVFTILICLIGLGSTV</sequence>
<dbReference type="PANTHER" id="PTHR45649">
    <property type="entry name" value="AMINO-ACID PERMEASE BAT1"/>
    <property type="match status" value="1"/>
</dbReference>
<keyword evidence="2" id="KW-0813">Transport</keyword>
<keyword evidence="5 6" id="KW-0472">Membrane</keyword>
<evidence type="ECO:0000313" key="7">
    <source>
        <dbReference type="EMBL" id="KAK3679543.1"/>
    </source>
</evidence>
<evidence type="ECO:0000256" key="6">
    <source>
        <dbReference type="SAM" id="Phobius"/>
    </source>
</evidence>
<dbReference type="PANTHER" id="PTHR45649:SF14">
    <property type="entry name" value="GABA PERMEASE"/>
    <property type="match status" value="1"/>
</dbReference>
<comment type="subcellular location">
    <subcellularLocation>
        <location evidence="1">Membrane</location>
        <topology evidence="1">Multi-pass membrane protein</topology>
    </subcellularLocation>
</comment>
<proteinExistence type="predicted"/>
<evidence type="ECO:0000256" key="4">
    <source>
        <dbReference type="ARBA" id="ARBA00022989"/>
    </source>
</evidence>
<feature type="transmembrane region" description="Helical" evidence="6">
    <location>
        <begin position="139"/>
        <end position="159"/>
    </location>
</feature>
<dbReference type="GO" id="GO:0016020">
    <property type="term" value="C:membrane"/>
    <property type="evidence" value="ECO:0007669"/>
    <property type="project" value="UniProtKB-SubCell"/>
</dbReference>
<evidence type="ECO:0000256" key="2">
    <source>
        <dbReference type="ARBA" id="ARBA00022448"/>
    </source>
</evidence>
<keyword evidence="8" id="KW-1185">Reference proteome</keyword>
<feature type="transmembrane region" description="Helical" evidence="6">
    <location>
        <begin position="232"/>
        <end position="252"/>
    </location>
</feature>
<keyword evidence="3 6" id="KW-0812">Transmembrane</keyword>
<dbReference type="Gene3D" id="1.20.1740.10">
    <property type="entry name" value="Amino acid/polyamine transporter I"/>
    <property type="match status" value="1"/>
</dbReference>
<feature type="transmembrane region" description="Helical" evidence="6">
    <location>
        <begin position="180"/>
        <end position="205"/>
    </location>
</feature>
<dbReference type="AlphaFoldDB" id="A0AAE0WX74"/>
<reference evidence="7" key="1">
    <citation type="submission" date="2023-07" db="EMBL/GenBank/DDBJ databases">
        <title>Black Yeasts Isolated from many extreme environments.</title>
        <authorList>
            <person name="Coleine C."/>
            <person name="Stajich J.E."/>
            <person name="Selbmann L."/>
        </authorList>
    </citation>
    <scope>NUCLEOTIDE SEQUENCE</scope>
    <source>
        <strain evidence="7">CCFEE 5485</strain>
    </source>
</reference>
<comment type="caution">
    <text evidence="7">The sequence shown here is derived from an EMBL/GenBank/DDBJ whole genome shotgun (WGS) entry which is preliminary data.</text>
</comment>
<dbReference type="Proteomes" id="UP001274830">
    <property type="component" value="Unassembled WGS sequence"/>
</dbReference>
<protein>
    <recommendedName>
        <fullName evidence="9">Amino acid transporter</fullName>
    </recommendedName>
</protein>
<feature type="transmembrane region" description="Helical" evidence="6">
    <location>
        <begin position="284"/>
        <end position="303"/>
    </location>
</feature>
<evidence type="ECO:0008006" key="9">
    <source>
        <dbReference type="Google" id="ProtNLM"/>
    </source>
</evidence>
<dbReference type="GO" id="GO:0022857">
    <property type="term" value="F:transmembrane transporter activity"/>
    <property type="evidence" value="ECO:0007669"/>
    <property type="project" value="InterPro"/>
</dbReference>
<feature type="transmembrane region" description="Helical" evidence="6">
    <location>
        <begin position="97"/>
        <end position="119"/>
    </location>
</feature>
<accession>A0AAE0WX74</accession>
<evidence type="ECO:0000256" key="5">
    <source>
        <dbReference type="ARBA" id="ARBA00023136"/>
    </source>
</evidence>
<organism evidence="7 8">
    <name type="scientific">Recurvomyces mirabilis</name>
    <dbReference type="NCBI Taxonomy" id="574656"/>
    <lineage>
        <taxon>Eukaryota</taxon>
        <taxon>Fungi</taxon>
        <taxon>Dikarya</taxon>
        <taxon>Ascomycota</taxon>
        <taxon>Pezizomycotina</taxon>
        <taxon>Dothideomycetes</taxon>
        <taxon>Dothideomycetidae</taxon>
        <taxon>Mycosphaerellales</taxon>
        <taxon>Teratosphaeriaceae</taxon>
        <taxon>Recurvomyces</taxon>
    </lineage>
</organism>